<gene>
    <name evidence="9" type="ORF">HMPREF9470_01219</name>
</gene>
<protein>
    <recommendedName>
        <fullName evidence="8">Major facilitator superfamily (MFS) profile domain-containing protein</fullName>
    </recommendedName>
</protein>
<dbReference type="PROSITE" id="PS50850">
    <property type="entry name" value="MFS"/>
    <property type="match status" value="1"/>
</dbReference>
<feature type="transmembrane region" description="Helical" evidence="7">
    <location>
        <begin position="325"/>
        <end position="348"/>
    </location>
</feature>
<evidence type="ECO:0000256" key="3">
    <source>
        <dbReference type="ARBA" id="ARBA00022692"/>
    </source>
</evidence>
<sequence>MKKKNIHYAWFILLGVILIRGFAGGGLNTTSGLFLPPVSQELDVGIGTLSIYFSITSIVMVFWLPFAGTLINRYDIRVMAVAGAVLQTLSFMAFGLLNQVYGWYILSIPYAMGATILVSLLGPILINRWFTKNAGLMMGIQMAFVGLFGAVLQPAASNIIFRQGWRTAYFLMGGAAFLVVILTSLILLRNKPEDKHLSPLGADIRPSKQGKAGSGETTETVETVEIPEKTAIYSISFALLLLFMISITGIGVFSQHIPNYGSLLGYTPSQTGKALALASVGSAIGSIAIGIISDRIGSLKTCYGMIGIGFLSIFGFLFSGNGFGIFGLSAFLHGLVSSSIMVLAPILTLKFYGRTDYEKIFAKLSMGAPISSIVLIPAYGFIFDLTESYQTVLAAMLCLLVIALLSITLGWKNRCTQAGCALWKK</sequence>
<comment type="subcellular location">
    <subcellularLocation>
        <location evidence="1">Cell membrane</location>
        <topology evidence="1">Multi-pass membrane protein</topology>
    </subcellularLocation>
</comment>
<feature type="transmembrane region" description="Helical" evidence="7">
    <location>
        <begin position="78"/>
        <end position="97"/>
    </location>
</feature>
<dbReference type="Gene3D" id="1.20.1250.20">
    <property type="entry name" value="MFS general substrate transporter like domains"/>
    <property type="match status" value="2"/>
</dbReference>
<feature type="region of interest" description="Disordered" evidence="6">
    <location>
        <begin position="198"/>
        <end position="220"/>
    </location>
</feature>
<dbReference type="AlphaFoldDB" id="A0A0J9CDW9"/>
<accession>A0A0J9CDW9</accession>
<evidence type="ECO:0000313" key="9">
    <source>
        <dbReference type="EMBL" id="KMW22684.1"/>
    </source>
</evidence>
<proteinExistence type="predicted"/>
<feature type="transmembrane region" description="Helical" evidence="7">
    <location>
        <begin position="7"/>
        <end position="24"/>
    </location>
</feature>
<dbReference type="PANTHER" id="PTHR11360:SF284">
    <property type="entry name" value="EG:103B4.3 PROTEIN-RELATED"/>
    <property type="match status" value="1"/>
</dbReference>
<evidence type="ECO:0000256" key="4">
    <source>
        <dbReference type="ARBA" id="ARBA00022989"/>
    </source>
</evidence>
<evidence type="ECO:0000256" key="6">
    <source>
        <dbReference type="SAM" id="MobiDB-lite"/>
    </source>
</evidence>
<evidence type="ECO:0000256" key="2">
    <source>
        <dbReference type="ARBA" id="ARBA00022448"/>
    </source>
</evidence>
<feature type="transmembrane region" description="Helical" evidence="7">
    <location>
        <begin position="360"/>
        <end position="382"/>
    </location>
</feature>
<dbReference type="PANTHER" id="PTHR11360">
    <property type="entry name" value="MONOCARBOXYLATE TRANSPORTER"/>
    <property type="match status" value="1"/>
</dbReference>
<feature type="transmembrane region" description="Helical" evidence="7">
    <location>
        <begin position="167"/>
        <end position="188"/>
    </location>
</feature>
<feature type="domain" description="Major facilitator superfamily (MFS) profile" evidence="8">
    <location>
        <begin position="9"/>
        <end position="414"/>
    </location>
</feature>
<keyword evidence="4 7" id="KW-1133">Transmembrane helix</keyword>
<evidence type="ECO:0000256" key="5">
    <source>
        <dbReference type="ARBA" id="ARBA00023136"/>
    </source>
</evidence>
<dbReference type="PATRIC" id="fig|742734.4.peg.1311"/>
<dbReference type="EMBL" id="ADLK01000008">
    <property type="protein sequence ID" value="KMW22684.1"/>
    <property type="molecule type" value="Genomic_DNA"/>
</dbReference>
<dbReference type="InterPro" id="IPR050327">
    <property type="entry name" value="Proton-linked_MCT"/>
</dbReference>
<dbReference type="SUPFAM" id="SSF103473">
    <property type="entry name" value="MFS general substrate transporter"/>
    <property type="match status" value="1"/>
</dbReference>
<dbReference type="InterPro" id="IPR036259">
    <property type="entry name" value="MFS_trans_sf"/>
</dbReference>
<dbReference type="GO" id="GO:0022857">
    <property type="term" value="F:transmembrane transporter activity"/>
    <property type="evidence" value="ECO:0007669"/>
    <property type="project" value="InterPro"/>
</dbReference>
<feature type="transmembrane region" description="Helical" evidence="7">
    <location>
        <begin position="44"/>
        <end position="66"/>
    </location>
</feature>
<dbReference type="GO" id="GO:0005886">
    <property type="term" value="C:plasma membrane"/>
    <property type="evidence" value="ECO:0007669"/>
    <property type="project" value="UniProtKB-SubCell"/>
</dbReference>
<dbReference type="InterPro" id="IPR011701">
    <property type="entry name" value="MFS"/>
</dbReference>
<keyword evidence="2" id="KW-0813">Transport</keyword>
<evidence type="ECO:0000256" key="1">
    <source>
        <dbReference type="ARBA" id="ARBA00004651"/>
    </source>
</evidence>
<dbReference type="OrthoDB" id="182417at2"/>
<dbReference type="RefSeq" id="WP_048929417.1">
    <property type="nucleotide sequence ID" value="NZ_KQ235876.1"/>
</dbReference>
<name>A0A0J9CDW9_9FIRM</name>
<evidence type="ECO:0000313" key="10">
    <source>
        <dbReference type="Proteomes" id="UP000037392"/>
    </source>
</evidence>
<feature type="transmembrane region" description="Helical" evidence="7">
    <location>
        <begin position="138"/>
        <end position="161"/>
    </location>
</feature>
<dbReference type="GeneID" id="93164665"/>
<keyword evidence="5 7" id="KW-0472">Membrane</keyword>
<feature type="transmembrane region" description="Helical" evidence="7">
    <location>
        <begin position="388"/>
        <end position="409"/>
    </location>
</feature>
<dbReference type="InterPro" id="IPR020846">
    <property type="entry name" value="MFS_dom"/>
</dbReference>
<dbReference type="Pfam" id="PF07690">
    <property type="entry name" value="MFS_1"/>
    <property type="match status" value="1"/>
</dbReference>
<organism evidence="9 10">
    <name type="scientific">[Clostridium] citroniae WAL-19142</name>
    <dbReference type="NCBI Taxonomy" id="742734"/>
    <lineage>
        <taxon>Bacteria</taxon>
        <taxon>Bacillati</taxon>
        <taxon>Bacillota</taxon>
        <taxon>Clostridia</taxon>
        <taxon>Lachnospirales</taxon>
        <taxon>Lachnospiraceae</taxon>
        <taxon>Enterocloster</taxon>
    </lineage>
</organism>
<keyword evidence="3 7" id="KW-0812">Transmembrane</keyword>
<dbReference type="Proteomes" id="UP000037392">
    <property type="component" value="Unassembled WGS sequence"/>
</dbReference>
<feature type="transmembrane region" description="Helical" evidence="7">
    <location>
        <begin position="103"/>
        <end position="126"/>
    </location>
</feature>
<feature type="transmembrane region" description="Helical" evidence="7">
    <location>
        <begin position="274"/>
        <end position="292"/>
    </location>
</feature>
<comment type="caution">
    <text evidence="9">The sequence shown here is derived from an EMBL/GenBank/DDBJ whole genome shotgun (WGS) entry which is preliminary data.</text>
</comment>
<reference evidence="9 10" key="1">
    <citation type="submission" date="2011-04" db="EMBL/GenBank/DDBJ databases">
        <title>The Genome Sequence of Clostridium citroniae WAL-19142.</title>
        <authorList>
            <consortium name="The Broad Institute Genome Sequencing Platform"/>
            <person name="Earl A."/>
            <person name="Ward D."/>
            <person name="Feldgarden M."/>
            <person name="Gevers D."/>
            <person name="Warren Y.A."/>
            <person name="Tyrrell K.L."/>
            <person name="Citron D.M."/>
            <person name="Goldstein E.J."/>
            <person name="Daigneault M."/>
            <person name="Allen-Vercoe E."/>
            <person name="Young S.K."/>
            <person name="Zeng Q."/>
            <person name="Gargeya S."/>
            <person name="Fitzgerald M."/>
            <person name="Haas B."/>
            <person name="Abouelleil A."/>
            <person name="Alvarado L."/>
            <person name="Arachchi H.M."/>
            <person name="Berlin A."/>
            <person name="Brown A."/>
            <person name="Chapman S.B."/>
            <person name="Chen Z."/>
            <person name="Dunbar C."/>
            <person name="Freedman E."/>
            <person name="Gearin G."/>
            <person name="Gellesch M."/>
            <person name="Goldberg J."/>
            <person name="Griggs A."/>
            <person name="Gujja S."/>
            <person name="Heilman E.R."/>
            <person name="Heiman D."/>
            <person name="Howarth C."/>
            <person name="Larson L."/>
            <person name="Lui A."/>
            <person name="MacDonald P.J."/>
            <person name="Mehta T."/>
            <person name="Montmayeur A."/>
            <person name="Murphy C."/>
            <person name="Neiman D."/>
            <person name="Pearson M."/>
            <person name="Priest M."/>
            <person name="Roberts A."/>
            <person name="Saif S."/>
            <person name="Shea T."/>
            <person name="Shenoy N."/>
            <person name="Sisk P."/>
            <person name="Stolte C."/>
            <person name="Sykes S."/>
            <person name="White J."/>
            <person name="Yandava C."/>
            <person name="Wortman J."/>
            <person name="Nusbaum C."/>
            <person name="Birren B."/>
        </authorList>
    </citation>
    <scope>NUCLEOTIDE SEQUENCE [LARGE SCALE GENOMIC DNA]</scope>
    <source>
        <strain evidence="9 10">WAL-19142</strain>
    </source>
</reference>
<feature type="transmembrane region" description="Helical" evidence="7">
    <location>
        <begin position="301"/>
        <end position="319"/>
    </location>
</feature>
<evidence type="ECO:0000256" key="7">
    <source>
        <dbReference type="SAM" id="Phobius"/>
    </source>
</evidence>
<evidence type="ECO:0000259" key="8">
    <source>
        <dbReference type="PROSITE" id="PS50850"/>
    </source>
</evidence>
<feature type="transmembrane region" description="Helical" evidence="7">
    <location>
        <begin position="231"/>
        <end position="254"/>
    </location>
</feature>